<comment type="similarity">
    <text evidence="8 9">Belongs to the TonB-dependent receptor family.</text>
</comment>
<keyword evidence="10" id="KW-0732">Signal</keyword>
<dbReference type="InterPro" id="IPR000531">
    <property type="entry name" value="Beta-barrel_TonB"/>
</dbReference>
<dbReference type="InterPro" id="IPR037066">
    <property type="entry name" value="Plug_dom_sf"/>
</dbReference>
<comment type="subcellular location">
    <subcellularLocation>
        <location evidence="1 8">Cell outer membrane</location>
        <topology evidence="1 8">Multi-pass membrane protein</topology>
    </subcellularLocation>
</comment>
<keyword evidence="3 8" id="KW-1134">Transmembrane beta strand</keyword>
<proteinExistence type="inferred from homology"/>
<evidence type="ECO:0000259" key="12">
    <source>
        <dbReference type="Pfam" id="PF07715"/>
    </source>
</evidence>
<keyword evidence="2 8" id="KW-0813">Transport</keyword>
<feature type="chain" id="PRO_5017573985" evidence="10">
    <location>
        <begin position="27"/>
        <end position="1013"/>
    </location>
</feature>
<dbReference type="InterPro" id="IPR039426">
    <property type="entry name" value="TonB-dep_rcpt-like"/>
</dbReference>
<feature type="domain" description="TonB-dependent receptor-like beta-barrel" evidence="11">
    <location>
        <begin position="410"/>
        <end position="971"/>
    </location>
</feature>
<dbReference type="Pfam" id="PF13715">
    <property type="entry name" value="CarbopepD_reg_2"/>
    <property type="match status" value="1"/>
</dbReference>
<name>A0A3E1NJW2_9BACT</name>
<gene>
    <name evidence="13" type="ORF">DXN05_11880</name>
</gene>
<dbReference type="Pfam" id="PF00593">
    <property type="entry name" value="TonB_dep_Rec_b-barrel"/>
    <property type="match status" value="1"/>
</dbReference>
<dbReference type="EMBL" id="QTJU01000003">
    <property type="protein sequence ID" value="RFM28213.1"/>
    <property type="molecule type" value="Genomic_DNA"/>
</dbReference>
<keyword evidence="4 8" id="KW-0812">Transmembrane</keyword>
<dbReference type="AlphaFoldDB" id="A0A3E1NJW2"/>
<evidence type="ECO:0000256" key="1">
    <source>
        <dbReference type="ARBA" id="ARBA00004571"/>
    </source>
</evidence>
<evidence type="ECO:0000256" key="3">
    <source>
        <dbReference type="ARBA" id="ARBA00022452"/>
    </source>
</evidence>
<feature type="domain" description="TonB-dependent receptor plug" evidence="12">
    <location>
        <begin position="120"/>
        <end position="224"/>
    </location>
</feature>
<organism evidence="13 14">
    <name type="scientific">Deminuibacter soli</name>
    <dbReference type="NCBI Taxonomy" id="2291815"/>
    <lineage>
        <taxon>Bacteria</taxon>
        <taxon>Pseudomonadati</taxon>
        <taxon>Bacteroidota</taxon>
        <taxon>Chitinophagia</taxon>
        <taxon>Chitinophagales</taxon>
        <taxon>Chitinophagaceae</taxon>
        <taxon>Deminuibacter</taxon>
    </lineage>
</organism>
<dbReference type="OrthoDB" id="778172at2"/>
<dbReference type="NCBIfam" id="TIGR04057">
    <property type="entry name" value="SusC_RagA_signa"/>
    <property type="match status" value="1"/>
</dbReference>
<keyword evidence="7 8" id="KW-0998">Cell outer membrane</keyword>
<dbReference type="InterPro" id="IPR023996">
    <property type="entry name" value="TonB-dep_OMP_SusC/RagA"/>
</dbReference>
<dbReference type="Pfam" id="PF07715">
    <property type="entry name" value="Plug"/>
    <property type="match status" value="1"/>
</dbReference>
<evidence type="ECO:0000256" key="7">
    <source>
        <dbReference type="ARBA" id="ARBA00023237"/>
    </source>
</evidence>
<dbReference type="PROSITE" id="PS52016">
    <property type="entry name" value="TONB_DEPENDENT_REC_3"/>
    <property type="match status" value="1"/>
</dbReference>
<dbReference type="NCBIfam" id="TIGR04056">
    <property type="entry name" value="OMP_RagA_SusC"/>
    <property type="match status" value="1"/>
</dbReference>
<evidence type="ECO:0000256" key="2">
    <source>
        <dbReference type="ARBA" id="ARBA00022448"/>
    </source>
</evidence>
<comment type="caution">
    <text evidence="13">The sequence shown here is derived from an EMBL/GenBank/DDBJ whole genome shotgun (WGS) entry which is preliminary data.</text>
</comment>
<evidence type="ECO:0000259" key="11">
    <source>
        <dbReference type="Pfam" id="PF00593"/>
    </source>
</evidence>
<dbReference type="Proteomes" id="UP000261284">
    <property type="component" value="Unassembled WGS sequence"/>
</dbReference>
<evidence type="ECO:0000256" key="10">
    <source>
        <dbReference type="SAM" id="SignalP"/>
    </source>
</evidence>
<dbReference type="InterPro" id="IPR012910">
    <property type="entry name" value="Plug_dom"/>
</dbReference>
<evidence type="ECO:0000313" key="14">
    <source>
        <dbReference type="Proteomes" id="UP000261284"/>
    </source>
</evidence>
<feature type="signal peptide" evidence="10">
    <location>
        <begin position="1"/>
        <end position="26"/>
    </location>
</feature>
<dbReference type="InterPro" id="IPR036942">
    <property type="entry name" value="Beta-barrel_TonB_sf"/>
</dbReference>
<evidence type="ECO:0000256" key="6">
    <source>
        <dbReference type="ARBA" id="ARBA00023136"/>
    </source>
</evidence>
<sequence length="1013" mass="110112">MTKKRLLLKLMLSALLLILLRTGATAQTKTITGKITDETGAPLPNVSVMVKGTKTGTNTNATGNFSISVPASANWLVLSYVGYETMETNIHTATNVTAQLTASKTNLDAVVVIGYGTQKRKDVTGAVASVKGDEIKNLPVTSVQDALQGRMAGVEVTKSSGAPDAPASILIRGVSSLNNAPPLYIVDGVRQSGDNINIQDIATIDVLKDASAASIYGSAAAGGVIIITTKKGLGGAPTVNFNARYGLTKPQTLQLLNRDDFVKLKRMLDPTYLANVRIDSLSDTDWGKELFRNATEENYNLSISGSTPATNYYASAFYNGQKGVYLNNASYLSGARVNTDFKLGNHIKIGEQLYAWTRTTFPSIVTPINPPFRSIPIMPVYDTTDPKSPWGKSPVGFGGPNLVGQIKTAHITNTKFNLQGNAFAEVKLPLYLTGRVNFGYTYYTENQSYFQDAYNFGQVATTVNQLQKYNITTPTVMFNYSLSFDHTFGDHSINAVVGYEQFRTRYNAQYATETGVGGQSYSFIQTSASQATVSGSYDPNGLIKSTFARLNYNYGGKYYLSGAIRRDGNFTVFGPGNQHGVFPSGSAGWRISEEPFFRSLLPAVSQLKLRGSYGVLGNSNIPGYLFLSTYDNAGAQNFTPDGASPYVGITQNFISNNNIKWESVYEGNVAIDAELLKSKLFFTIEWYNKTTKNMLYGLPIPSSSGIGTPFYTNIGSVRNRGLEIVLGYRDHAGDFNYSISVNGAFNKNKVLNLDNVNNNPILAGDNNYGNSTFGMMVNQPITITKAGYGFGQFYGYKVLGIYQNADEIAKHPQQSGYTARPGDLIFADVNDDGKINDQDRTVIGNPNPKLVYGSTINLSYKGFDVAMLFSGVAGVDLFNGVKAYAQFPFADGNTTSQVFNASFLGSNQVTSQPRIDNNDPNGNYAKSSSYFVESGSYLKMKNLQIGYTFTGNWMKKLSVKAARLYVMGNNLFTITKYSGIDPELAGPVTSRGIDATWQYPHARIYSAGLDITF</sequence>
<dbReference type="InterPro" id="IPR023997">
    <property type="entry name" value="TonB-dep_OMP_SusC/RagA_CS"/>
</dbReference>
<dbReference type="Gene3D" id="2.170.130.10">
    <property type="entry name" value="TonB-dependent receptor, plug domain"/>
    <property type="match status" value="1"/>
</dbReference>
<keyword evidence="5 9" id="KW-0798">TonB box</keyword>
<keyword evidence="14" id="KW-1185">Reference proteome</keyword>
<keyword evidence="13" id="KW-0675">Receptor</keyword>
<dbReference type="Gene3D" id="2.40.170.20">
    <property type="entry name" value="TonB-dependent receptor, beta-barrel domain"/>
    <property type="match status" value="1"/>
</dbReference>
<evidence type="ECO:0000256" key="4">
    <source>
        <dbReference type="ARBA" id="ARBA00022692"/>
    </source>
</evidence>
<accession>A0A3E1NJW2</accession>
<dbReference type="SUPFAM" id="SSF49464">
    <property type="entry name" value="Carboxypeptidase regulatory domain-like"/>
    <property type="match status" value="1"/>
</dbReference>
<evidence type="ECO:0000256" key="5">
    <source>
        <dbReference type="ARBA" id="ARBA00023077"/>
    </source>
</evidence>
<evidence type="ECO:0000313" key="13">
    <source>
        <dbReference type="EMBL" id="RFM28213.1"/>
    </source>
</evidence>
<evidence type="ECO:0000256" key="9">
    <source>
        <dbReference type="RuleBase" id="RU003357"/>
    </source>
</evidence>
<dbReference type="SUPFAM" id="SSF56935">
    <property type="entry name" value="Porins"/>
    <property type="match status" value="1"/>
</dbReference>
<protein>
    <submittedName>
        <fullName evidence="13">TonB-dependent receptor</fullName>
    </submittedName>
</protein>
<dbReference type="GO" id="GO:0009279">
    <property type="term" value="C:cell outer membrane"/>
    <property type="evidence" value="ECO:0007669"/>
    <property type="project" value="UniProtKB-SubCell"/>
</dbReference>
<dbReference type="InterPro" id="IPR008969">
    <property type="entry name" value="CarboxyPept-like_regulatory"/>
</dbReference>
<keyword evidence="6 8" id="KW-0472">Membrane</keyword>
<evidence type="ECO:0000256" key="8">
    <source>
        <dbReference type="PROSITE-ProRule" id="PRU01360"/>
    </source>
</evidence>
<dbReference type="RefSeq" id="WP_116847459.1">
    <property type="nucleotide sequence ID" value="NZ_QTJU01000003.1"/>
</dbReference>
<dbReference type="Gene3D" id="2.60.40.1120">
    <property type="entry name" value="Carboxypeptidase-like, regulatory domain"/>
    <property type="match status" value="1"/>
</dbReference>
<reference evidence="13 14" key="1">
    <citation type="submission" date="2018-08" db="EMBL/GenBank/DDBJ databases">
        <title>Chitinophagaceae sp. K23C18032701, a novel bacterium isolated from forest soil.</title>
        <authorList>
            <person name="Wang C."/>
        </authorList>
    </citation>
    <scope>NUCLEOTIDE SEQUENCE [LARGE SCALE GENOMIC DNA]</scope>
    <source>
        <strain evidence="13 14">K23C18032701</strain>
    </source>
</reference>